<reference evidence="2 3" key="1">
    <citation type="submission" date="2023-10" db="EMBL/GenBank/DDBJ databases">
        <title>Genome-Wide Identification Analysis in wild type Solanum Pinnatisectum Reveals Some Genes Defensing Phytophthora Infestans.</title>
        <authorList>
            <person name="Sun C."/>
        </authorList>
    </citation>
    <scope>NUCLEOTIDE SEQUENCE [LARGE SCALE GENOMIC DNA]</scope>
    <source>
        <strain evidence="2">LQN</strain>
        <tissue evidence="2">Leaf</tissue>
    </source>
</reference>
<feature type="coiled-coil region" evidence="1">
    <location>
        <begin position="37"/>
        <end position="64"/>
    </location>
</feature>
<sequence length="109" mass="11893">MSLKEMKVALVSRDAEIVKLNAHLLHAQAEGPGAGELAALMAQNEHLNVEVKSLTQQLLQAHTEGMALLLQSLAPKPPTSSTPKIISPLFLSCWQFYGSYLPCIYYLSS</sequence>
<protein>
    <submittedName>
        <fullName evidence="2">Uncharacterized protein</fullName>
    </submittedName>
</protein>
<keyword evidence="3" id="KW-1185">Reference proteome</keyword>
<name>A0AAV9LDQ8_9SOLN</name>
<dbReference type="Proteomes" id="UP001311915">
    <property type="component" value="Unassembled WGS sequence"/>
</dbReference>
<dbReference type="EMBL" id="JAWPEI010000006">
    <property type="protein sequence ID" value="KAK4723816.1"/>
    <property type="molecule type" value="Genomic_DNA"/>
</dbReference>
<evidence type="ECO:0000313" key="3">
    <source>
        <dbReference type="Proteomes" id="UP001311915"/>
    </source>
</evidence>
<proteinExistence type="predicted"/>
<dbReference type="AlphaFoldDB" id="A0AAV9LDQ8"/>
<gene>
    <name evidence="2" type="ORF">R3W88_026595</name>
</gene>
<keyword evidence="1" id="KW-0175">Coiled coil</keyword>
<comment type="caution">
    <text evidence="2">The sequence shown here is derived from an EMBL/GenBank/DDBJ whole genome shotgun (WGS) entry which is preliminary data.</text>
</comment>
<organism evidence="2 3">
    <name type="scientific">Solanum pinnatisectum</name>
    <name type="common">tansyleaf nightshade</name>
    <dbReference type="NCBI Taxonomy" id="50273"/>
    <lineage>
        <taxon>Eukaryota</taxon>
        <taxon>Viridiplantae</taxon>
        <taxon>Streptophyta</taxon>
        <taxon>Embryophyta</taxon>
        <taxon>Tracheophyta</taxon>
        <taxon>Spermatophyta</taxon>
        <taxon>Magnoliopsida</taxon>
        <taxon>eudicotyledons</taxon>
        <taxon>Gunneridae</taxon>
        <taxon>Pentapetalae</taxon>
        <taxon>asterids</taxon>
        <taxon>lamiids</taxon>
        <taxon>Solanales</taxon>
        <taxon>Solanaceae</taxon>
        <taxon>Solanoideae</taxon>
        <taxon>Solaneae</taxon>
        <taxon>Solanum</taxon>
    </lineage>
</organism>
<evidence type="ECO:0000256" key="1">
    <source>
        <dbReference type="SAM" id="Coils"/>
    </source>
</evidence>
<accession>A0AAV9LDQ8</accession>
<evidence type="ECO:0000313" key="2">
    <source>
        <dbReference type="EMBL" id="KAK4723816.1"/>
    </source>
</evidence>